<organism evidence="3 4">
    <name type="scientific">Acetobacter lambici</name>
    <dbReference type="NCBI Taxonomy" id="1332824"/>
    <lineage>
        <taxon>Bacteria</taxon>
        <taxon>Pseudomonadati</taxon>
        <taxon>Pseudomonadota</taxon>
        <taxon>Alphaproteobacteria</taxon>
        <taxon>Acetobacterales</taxon>
        <taxon>Acetobacteraceae</taxon>
        <taxon>Acetobacter</taxon>
    </lineage>
</organism>
<dbReference type="SUPFAM" id="SSF51735">
    <property type="entry name" value="NAD(P)-binding Rossmann-fold domains"/>
    <property type="match status" value="1"/>
</dbReference>
<proteinExistence type="inferred from homology"/>
<evidence type="ECO:0000313" key="4">
    <source>
        <dbReference type="Proteomes" id="UP001523528"/>
    </source>
</evidence>
<dbReference type="Proteomes" id="UP001523528">
    <property type="component" value="Unassembled WGS sequence"/>
</dbReference>
<evidence type="ECO:0000256" key="2">
    <source>
        <dbReference type="ARBA" id="ARBA00023002"/>
    </source>
</evidence>
<keyword evidence="4" id="KW-1185">Reference proteome</keyword>
<dbReference type="PANTHER" id="PTHR43477:SF1">
    <property type="entry name" value="DIHYDROANTICAPSIN 7-DEHYDROGENASE"/>
    <property type="match status" value="1"/>
</dbReference>
<dbReference type="Pfam" id="PF13561">
    <property type="entry name" value="adh_short_C2"/>
    <property type="match status" value="1"/>
</dbReference>
<evidence type="ECO:0000313" key="3">
    <source>
        <dbReference type="EMBL" id="MCP1257853.1"/>
    </source>
</evidence>
<dbReference type="Gene3D" id="3.40.50.720">
    <property type="entry name" value="NAD(P)-binding Rossmann-like Domain"/>
    <property type="match status" value="1"/>
</dbReference>
<keyword evidence="2" id="KW-0560">Oxidoreductase</keyword>
<protein>
    <submittedName>
        <fullName evidence="3">SDR family oxidoreductase</fullName>
    </submittedName>
</protein>
<gene>
    <name evidence="3" type="ORF">NKW50_04515</name>
</gene>
<evidence type="ECO:0000256" key="1">
    <source>
        <dbReference type="ARBA" id="ARBA00006484"/>
    </source>
</evidence>
<comment type="similarity">
    <text evidence="1">Belongs to the short-chain dehydrogenases/reductases (SDR) family.</text>
</comment>
<dbReference type="PRINTS" id="PR00081">
    <property type="entry name" value="GDHRDH"/>
</dbReference>
<dbReference type="RefSeq" id="WP_165991396.1">
    <property type="nucleotide sequence ID" value="NZ_JAMYZY010000004.1"/>
</dbReference>
<accession>A0ABT1EY91</accession>
<dbReference type="EMBL" id="JAMYZZ010000004">
    <property type="protein sequence ID" value="MCP1257853.1"/>
    <property type="molecule type" value="Genomic_DNA"/>
</dbReference>
<reference evidence="3 4" key="1">
    <citation type="submission" date="2022-06" db="EMBL/GenBank/DDBJ databases">
        <title>Acetobacer genomes from food samples.</title>
        <authorList>
            <person name="Sombolestani A."/>
        </authorList>
    </citation>
    <scope>NUCLEOTIDE SEQUENCE [LARGE SCALE GENOMIC DNA]</scope>
    <source>
        <strain evidence="3 4">R-83285</strain>
    </source>
</reference>
<dbReference type="InterPro" id="IPR002347">
    <property type="entry name" value="SDR_fam"/>
</dbReference>
<dbReference type="InterPro" id="IPR051122">
    <property type="entry name" value="SDR_DHRS6-like"/>
</dbReference>
<sequence length="263" mass="27256">MSVAATACRAVINPLDLTGRRILVTGASSGIGRGTAIFLSQLGATLVVSGRDEERLQATIGMLHGVGHQAAPFDLADLDAIPKWIKQLAQDGGVLHGVAHCAGLQVSRPVRVIDAKFIDTILRVNVSAAIMLARGFRQRGCHGEGGALVFVASTSSLAGQATNAVYCASKGGLVTAVKALALELAVDGIRVNCVSPGLVETEMCERFREVVTQEQFDSIKNAYPLGVGQPEDVAQAIAFLLAGTARWITGTNLLLDGGTLAGG</sequence>
<name>A0ABT1EY91_9PROT</name>
<comment type="caution">
    <text evidence="3">The sequence shown here is derived from an EMBL/GenBank/DDBJ whole genome shotgun (WGS) entry which is preliminary data.</text>
</comment>
<dbReference type="InterPro" id="IPR036291">
    <property type="entry name" value="NAD(P)-bd_dom_sf"/>
</dbReference>
<dbReference type="CDD" id="cd05233">
    <property type="entry name" value="SDR_c"/>
    <property type="match status" value="1"/>
</dbReference>
<dbReference type="PANTHER" id="PTHR43477">
    <property type="entry name" value="DIHYDROANTICAPSIN 7-DEHYDROGENASE"/>
    <property type="match status" value="1"/>
</dbReference>